<comment type="caution">
    <text evidence="2">The sequence shown here is derived from an EMBL/GenBank/DDBJ whole genome shotgun (WGS) entry which is preliminary data.</text>
</comment>
<dbReference type="EMBL" id="JACHIF010000008">
    <property type="protein sequence ID" value="MBB5039440.1"/>
    <property type="molecule type" value="Genomic_DNA"/>
</dbReference>
<reference evidence="2 3" key="1">
    <citation type="submission" date="2020-08" db="EMBL/GenBank/DDBJ databases">
        <title>Genomic Encyclopedia of Type Strains, Phase IV (KMG-IV): sequencing the most valuable type-strain genomes for metagenomic binning, comparative biology and taxonomic classification.</title>
        <authorList>
            <person name="Goeker M."/>
        </authorList>
    </citation>
    <scope>NUCLEOTIDE SEQUENCE [LARGE SCALE GENOMIC DNA]</scope>
    <source>
        <strain evidence="2 3">DSM 12251</strain>
    </source>
</reference>
<proteinExistence type="predicted"/>
<gene>
    <name evidence="2" type="ORF">HNQ64_003712</name>
</gene>
<dbReference type="PROSITE" id="PS51746">
    <property type="entry name" value="PPM_2"/>
    <property type="match status" value="1"/>
</dbReference>
<evidence type="ECO:0000313" key="3">
    <source>
        <dbReference type="Proteomes" id="UP000534294"/>
    </source>
</evidence>
<dbReference type="SMART" id="SM00332">
    <property type="entry name" value="PP2Cc"/>
    <property type="match status" value="1"/>
</dbReference>
<dbReference type="GO" id="GO:0004722">
    <property type="term" value="F:protein serine/threonine phosphatase activity"/>
    <property type="evidence" value="ECO:0007669"/>
    <property type="project" value="UniProtKB-EC"/>
</dbReference>
<evidence type="ECO:0000313" key="2">
    <source>
        <dbReference type="EMBL" id="MBB5039440.1"/>
    </source>
</evidence>
<dbReference type="InterPro" id="IPR036457">
    <property type="entry name" value="PPM-type-like_dom_sf"/>
</dbReference>
<dbReference type="InterPro" id="IPR015655">
    <property type="entry name" value="PP2C"/>
</dbReference>
<keyword evidence="2" id="KW-0378">Hydrolase</keyword>
<dbReference type="Pfam" id="PF13672">
    <property type="entry name" value="PP2C_2"/>
    <property type="match status" value="1"/>
</dbReference>
<keyword evidence="3" id="KW-1185">Reference proteome</keyword>
<dbReference type="InterPro" id="IPR001932">
    <property type="entry name" value="PPM-type_phosphatase-like_dom"/>
</dbReference>
<organism evidence="2 3">
    <name type="scientific">Prosthecobacter dejongeii</name>
    <dbReference type="NCBI Taxonomy" id="48465"/>
    <lineage>
        <taxon>Bacteria</taxon>
        <taxon>Pseudomonadati</taxon>
        <taxon>Verrucomicrobiota</taxon>
        <taxon>Verrucomicrobiia</taxon>
        <taxon>Verrucomicrobiales</taxon>
        <taxon>Verrucomicrobiaceae</taxon>
        <taxon>Prosthecobacter</taxon>
    </lineage>
</organism>
<dbReference type="AlphaFoldDB" id="A0A7W8DRM6"/>
<feature type="domain" description="PPM-type phosphatase" evidence="1">
    <location>
        <begin position="1"/>
        <end position="257"/>
    </location>
</feature>
<dbReference type="CDD" id="cd00143">
    <property type="entry name" value="PP2Cc"/>
    <property type="match status" value="1"/>
</dbReference>
<dbReference type="SMART" id="SM00331">
    <property type="entry name" value="PP2C_SIG"/>
    <property type="match status" value="1"/>
</dbReference>
<name>A0A7W8DRM6_9BACT</name>
<dbReference type="PANTHER" id="PTHR47992">
    <property type="entry name" value="PROTEIN PHOSPHATASE"/>
    <property type="match status" value="1"/>
</dbReference>
<dbReference type="Proteomes" id="UP000534294">
    <property type="component" value="Unassembled WGS sequence"/>
</dbReference>
<accession>A0A7W8DRM6</accession>
<dbReference type="EC" id="3.1.3.16" evidence="2"/>
<sequence length="263" mass="28963">MTHVGRVRKNNEDAFLALAYDAQEIRYLGKVGESTIDHSDFVFAVSDGMGGANAGEFASRTAVERITRLMPKVYRLAAQRLASGVNDALEEIFSHVHAELNRMGRSYAECSGMGATLSLACFSPGWMHFGHIGDSRIYYLPKNGGMMQVTHDHSYVGWLRRKGEINEREARNHPGRNVLNQALGAGHQILNPHFGAVSCQPGDKFLLCSDGIMDGLWDNRIEEYLKTPSEQPKAFKIVERAVTESGRDNCTAVVVEFGSAVTA</sequence>
<protein>
    <submittedName>
        <fullName evidence="2">Protein phosphatase</fullName>
        <ecNumber evidence="2">3.1.3.16</ecNumber>
    </submittedName>
</protein>
<dbReference type="SUPFAM" id="SSF81606">
    <property type="entry name" value="PP2C-like"/>
    <property type="match status" value="1"/>
</dbReference>
<evidence type="ECO:0000259" key="1">
    <source>
        <dbReference type="PROSITE" id="PS51746"/>
    </source>
</evidence>
<dbReference type="Gene3D" id="3.60.40.10">
    <property type="entry name" value="PPM-type phosphatase domain"/>
    <property type="match status" value="1"/>
</dbReference>
<dbReference type="RefSeq" id="WP_184211212.1">
    <property type="nucleotide sequence ID" value="NZ_JACHIF010000008.1"/>
</dbReference>